<reference evidence="1" key="1">
    <citation type="submission" date="2024-12" db="EMBL/GenBank/DDBJ databases">
        <title>Comparative genomics and development of molecular markers within Purpureocillium lilacinum and among Purpureocillium species.</title>
        <authorList>
            <person name="Yeh Z.-Y."/>
            <person name="Ni N.-T."/>
            <person name="Lo P.-H."/>
            <person name="Mushyakhwo K."/>
            <person name="Lin C.-F."/>
            <person name="Nai Y.-S."/>
        </authorList>
    </citation>
    <scope>NUCLEOTIDE SEQUENCE</scope>
    <source>
        <strain evidence="1">NCHU-NPUST-175</strain>
    </source>
</reference>
<comment type="caution">
    <text evidence="1">The sequence shown here is derived from an EMBL/GenBank/DDBJ whole genome shotgun (WGS) entry which is preliminary data.</text>
</comment>
<keyword evidence="2" id="KW-1185">Reference proteome</keyword>
<dbReference type="Proteomes" id="UP001638806">
    <property type="component" value="Unassembled WGS sequence"/>
</dbReference>
<accession>A0ACC4DST3</accession>
<protein>
    <submittedName>
        <fullName evidence="1">Uncharacterized protein</fullName>
    </submittedName>
</protein>
<dbReference type="EMBL" id="JBGNUJ010000006">
    <property type="protein sequence ID" value="KAL3958944.1"/>
    <property type="molecule type" value="Genomic_DNA"/>
</dbReference>
<evidence type="ECO:0000313" key="1">
    <source>
        <dbReference type="EMBL" id="KAL3958944.1"/>
    </source>
</evidence>
<proteinExistence type="predicted"/>
<sequence length="74" mass="8151">MLRQAKQPTRRSTALGILDRSPVVHELSTWQSCMPCCLAAYLSLLHCRVGPHFSSSPLSRPFLPVTSSIVDLVS</sequence>
<gene>
    <name evidence="1" type="ORF">ACCO45_007106</name>
</gene>
<name>A0ACC4DST3_PURLI</name>
<organism evidence="1 2">
    <name type="scientific">Purpureocillium lilacinum</name>
    <name type="common">Paecilomyces lilacinus</name>
    <dbReference type="NCBI Taxonomy" id="33203"/>
    <lineage>
        <taxon>Eukaryota</taxon>
        <taxon>Fungi</taxon>
        <taxon>Dikarya</taxon>
        <taxon>Ascomycota</taxon>
        <taxon>Pezizomycotina</taxon>
        <taxon>Sordariomycetes</taxon>
        <taxon>Hypocreomycetidae</taxon>
        <taxon>Hypocreales</taxon>
        <taxon>Ophiocordycipitaceae</taxon>
        <taxon>Purpureocillium</taxon>
    </lineage>
</organism>
<evidence type="ECO:0000313" key="2">
    <source>
        <dbReference type="Proteomes" id="UP001638806"/>
    </source>
</evidence>